<dbReference type="eggNOG" id="KOG1121">
    <property type="taxonomic scope" value="Eukaryota"/>
</dbReference>
<dbReference type="PANTHER" id="PTHR22716">
    <property type="entry name" value="ETS CLASS TRANSCRIPTION FACTOR-RELATED-RELATED"/>
    <property type="match status" value="1"/>
</dbReference>
<dbReference type="STRING" id="1561998.A0A1I7TFH2"/>
<name>A0A1I7TFH2_9PELO</name>
<dbReference type="PANTHER" id="PTHR22716:SF3">
    <property type="entry name" value="HAT C-TERMINAL DIMERISATION DOMAIN-CONTAINING PROTEIN"/>
    <property type="match status" value="1"/>
</dbReference>
<dbReference type="AlphaFoldDB" id="A0A1I7TFH2"/>
<dbReference type="InterPro" id="IPR012337">
    <property type="entry name" value="RNaseH-like_sf"/>
</dbReference>
<dbReference type="SUPFAM" id="SSF53098">
    <property type="entry name" value="Ribonuclease H-like"/>
    <property type="match status" value="1"/>
</dbReference>
<dbReference type="WBParaSite" id="Csp11.Scaffold601.g5419.t2">
    <property type="protein sequence ID" value="Csp11.Scaffold601.g5419.t2"/>
    <property type="gene ID" value="Csp11.Scaffold601.g5419"/>
</dbReference>
<organism evidence="1 2">
    <name type="scientific">Caenorhabditis tropicalis</name>
    <dbReference type="NCBI Taxonomy" id="1561998"/>
    <lineage>
        <taxon>Eukaryota</taxon>
        <taxon>Metazoa</taxon>
        <taxon>Ecdysozoa</taxon>
        <taxon>Nematoda</taxon>
        <taxon>Chromadorea</taxon>
        <taxon>Rhabditida</taxon>
        <taxon>Rhabditina</taxon>
        <taxon>Rhabditomorpha</taxon>
        <taxon>Rhabditoidea</taxon>
        <taxon>Rhabditidae</taxon>
        <taxon>Peloderinae</taxon>
        <taxon>Caenorhabditis</taxon>
    </lineage>
</organism>
<evidence type="ECO:0000313" key="1">
    <source>
        <dbReference type="Proteomes" id="UP000095282"/>
    </source>
</evidence>
<proteinExistence type="predicted"/>
<dbReference type="GO" id="GO:0040027">
    <property type="term" value="P:negative regulation of vulval development"/>
    <property type="evidence" value="ECO:0007669"/>
    <property type="project" value="InterPro"/>
</dbReference>
<keyword evidence="1" id="KW-1185">Reference proteome</keyword>
<accession>A0A1I7TFH2</accession>
<sequence length="927" mass="106149">MLTCCQCGLIAPEAKLIQLPKNEVTLRNWIQQYNLNLVEKRDGQFICKSHLSADKAKQKSSTHVAYDEPSTSDNYFHDIKQEMEEETKYMDSWIEPKTEQDEEVNYEDFPFEMEDNSYGAYDEEMYNYEQNGYEMNCQPTTSTGTYGIAQPSTVEPSDLSNLRFCYPELSDEQIMSFCVRTSSNLSGESSFECGMCTEQYFENTDTRPIRLHLEMAHSMLINNYIQTGTAHLAPKLFAPVSPKTKAAADESLCKFLVKNGLPLRAVKDQNLEMLTFNMNSSYKLPSIDKLTECLQEIALNRRNMKIHVENESITVTFDTTSFETRNYLAFTIHYYHNGSKKKQLIFLQEFKKTQSPVSSIISIIKNAMSGCNIRLPITTIVTGNEEYEETLENLECSDQVLPSFSEVLKKFADSLISEVFDKPLKKLRNFITKFPSNRSDWTRFKAYIVRKRTYGEYPEVDDDNWFTTVDFITKCLHMHRLFSEFPRLTNTVEYIDVEDNINIVYLHSLLNLCKNSLRLVVESRASIADVIPAIAEIGASLHVSTTEESVVFAVHSLYKRILRPVVEQSDIHRFAAFLHPRRHGTDILSNTEWISVRTSLTRHLALRMTNKSSSLNKAGKTNRLPQPNNTACDREVAEFCAYVGRVAQVESEVVDWWARHSSRFPLLYSLAKEIYLTPALSIDASFYLGDFGILTYSLNETEEENRKTLLEASSDLVDFRAKGEIMSRPICVKRKRDTACAEDMWYTPVDMKAIQIPGSANGMGSAKRGTLYNRPPQTLSTAALSSNRIYLSKQCEPPRVSYPAPSVPRKSLKEAIAHMSRPIKNYNRTYKPPSQYPYAKPIIVNKPSNLLPVKNEIEDVKVPLTTKKYYAVKTIPSNGKRLIRTMDGRIIQVVTKPRLPVTINQTVNATVNTQQKRKYILFDRKME</sequence>
<dbReference type="InterPro" id="IPR040129">
    <property type="entry name" value="Lin-15B-like"/>
</dbReference>
<dbReference type="Proteomes" id="UP000095282">
    <property type="component" value="Unplaced"/>
</dbReference>
<reference evidence="2" key="1">
    <citation type="submission" date="2016-11" db="UniProtKB">
        <authorList>
            <consortium name="WormBaseParasite"/>
        </authorList>
    </citation>
    <scope>IDENTIFICATION</scope>
</reference>
<evidence type="ECO:0000313" key="2">
    <source>
        <dbReference type="WBParaSite" id="Csp11.Scaffold601.g5419.t2"/>
    </source>
</evidence>
<protein>
    <submittedName>
        <fullName evidence="2">Dimer_Tnp_hAT domain-containing protein</fullName>
    </submittedName>
</protein>